<dbReference type="PANTHER" id="PTHR48037:SF1">
    <property type="entry name" value="RRM DOMAIN-CONTAINING PROTEIN"/>
    <property type="match status" value="1"/>
</dbReference>
<protein>
    <recommendedName>
        <fullName evidence="4">RRM domain-containing protein</fullName>
    </recommendedName>
</protein>
<dbReference type="Gene3D" id="3.30.70.330">
    <property type="match status" value="1"/>
</dbReference>
<evidence type="ECO:0000256" key="1">
    <source>
        <dbReference type="ARBA" id="ARBA00022884"/>
    </source>
</evidence>
<evidence type="ECO:0000313" key="6">
    <source>
        <dbReference type="Proteomes" id="UP000799537"/>
    </source>
</evidence>
<dbReference type="PROSITE" id="PS50102">
    <property type="entry name" value="RRM"/>
    <property type="match status" value="1"/>
</dbReference>
<keyword evidence="6" id="KW-1185">Reference proteome</keyword>
<evidence type="ECO:0000256" key="2">
    <source>
        <dbReference type="PROSITE-ProRule" id="PRU00176"/>
    </source>
</evidence>
<evidence type="ECO:0000313" key="5">
    <source>
        <dbReference type="EMBL" id="KAF2172883.1"/>
    </source>
</evidence>
<dbReference type="RefSeq" id="XP_033673772.1">
    <property type="nucleotide sequence ID" value="XM_033803792.1"/>
</dbReference>
<dbReference type="EMBL" id="ML993580">
    <property type="protein sequence ID" value="KAF2172883.1"/>
    <property type="molecule type" value="Genomic_DNA"/>
</dbReference>
<dbReference type="InterPro" id="IPR035979">
    <property type="entry name" value="RBD_domain_sf"/>
</dbReference>
<organism evidence="5 6">
    <name type="scientific">Zasmidium cellare ATCC 36951</name>
    <dbReference type="NCBI Taxonomy" id="1080233"/>
    <lineage>
        <taxon>Eukaryota</taxon>
        <taxon>Fungi</taxon>
        <taxon>Dikarya</taxon>
        <taxon>Ascomycota</taxon>
        <taxon>Pezizomycotina</taxon>
        <taxon>Dothideomycetes</taxon>
        <taxon>Dothideomycetidae</taxon>
        <taxon>Mycosphaerellales</taxon>
        <taxon>Mycosphaerellaceae</taxon>
        <taxon>Zasmidium</taxon>
    </lineage>
</organism>
<evidence type="ECO:0000256" key="3">
    <source>
        <dbReference type="SAM" id="MobiDB-lite"/>
    </source>
</evidence>
<gene>
    <name evidence="5" type="ORF">M409DRAFT_16837</name>
</gene>
<dbReference type="Pfam" id="PF00076">
    <property type="entry name" value="RRM_1"/>
    <property type="match status" value="1"/>
</dbReference>
<dbReference type="InterPro" id="IPR000504">
    <property type="entry name" value="RRM_dom"/>
</dbReference>
<sequence>MAEATRQQQSTLFIGGLDHQVTTQTLHDAFIPFGEIVDISLPKPELPSNKSPHRGFGYIEFSLAQDAREALDNMDQAELYGRVIKVNQAKPQKDAGEGLGSRTAIWEQEGYATKYNVNQGDAIEEGDGDGGEQPNGNDPMQGLEGPDEAGPRMQ</sequence>
<accession>A0A6A6D1F5</accession>
<proteinExistence type="predicted"/>
<keyword evidence="1 2" id="KW-0694">RNA-binding</keyword>
<dbReference type="GeneID" id="54557064"/>
<dbReference type="CDD" id="cd12347">
    <property type="entry name" value="RRM_PPIE"/>
    <property type="match status" value="1"/>
</dbReference>
<feature type="region of interest" description="Disordered" evidence="3">
    <location>
        <begin position="116"/>
        <end position="154"/>
    </location>
</feature>
<dbReference type="InterPro" id="IPR034168">
    <property type="entry name" value="PPIE_RRM"/>
</dbReference>
<dbReference type="AlphaFoldDB" id="A0A6A6D1F5"/>
<evidence type="ECO:0000259" key="4">
    <source>
        <dbReference type="PROSITE" id="PS50102"/>
    </source>
</evidence>
<dbReference type="PANTHER" id="PTHR48037">
    <property type="entry name" value="ATPASE E1"/>
    <property type="match status" value="1"/>
</dbReference>
<dbReference type="Proteomes" id="UP000799537">
    <property type="component" value="Unassembled WGS sequence"/>
</dbReference>
<reference evidence="5" key="1">
    <citation type="journal article" date="2020" name="Stud. Mycol.">
        <title>101 Dothideomycetes genomes: a test case for predicting lifestyles and emergence of pathogens.</title>
        <authorList>
            <person name="Haridas S."/>
            <person name="Albert R."/>
            <person name="Binder M."/>
            <person name="Bloem J."/>
            <person name="Labutti K."/>
            <person name="Salamov A."/>
            <person name="Andreopoulos B."/>
            <person name="Baker S."/>
            <person name="Barry K."/>
            <person name="Bills G."/>
            <person name="Bluhm B."/>
            <person name="Cannon C."/>
            <person name="Castanera R."/>
            <person name="Culley D."/>
            <person name="Daum C."/>
            <person name="Ezra D."/>
            <person name="Gonzalez J."/>
            <person name="Henrissat B."/>
            <person name="Kuo A."/>
            <person name="Liang C."/>
            <person name="Lipzen A."/>
            <person name="Lutzoni F."/>
            <person name="Magnuson J."/>
            <person name="Mondo S."/>
            <person name="Nolan M."/>
            <person name="Ohm R."/>
            <person name="Pangilinan J."/>
            <person name="Park H.-J."/>
            <person name="Ramirez L."/>
            <person name="Alfaro M."/>
            <person name="Sun H."/>
            <person name="Tritt A."/>
            <person name="Yoshinaga Y."/>
            <person name="Zwiers L.-H."/>
            <person name="Turgeon B."/>
            <person name="Goodwin S."/>
            <person name="Spatafora J."/>
            <person name="Crous P."/>
            <person name="Grigoriev I."/>
        </authorList>
    </citation>
    <scope>NUCLEOTIDE SEQUENCE</scope>
    <source>
        <strain evidence="5">ATCC 36951</strain>
    </source>
</reference>
<dbReference type="InterPro" id="IPR012677">
    <property type="entry name" value="Nucleotide-bd_a/b_plait_sf"/>
</dbReference>
<feature type="domain" description="RRM" evidence="4">
    <location>
        <begin position="10"/>
        <end position="91"/>
    </location>
</feature>
<dbReference type="GO" id="GO:0003723">
    <property type="term" value="F:RNA binding"/>
    <property type="evidence" value="ECO:0007669"/>
    <property type="project" value="UniProtKB-UniRule"/>
</dbReference>
<dbReference type="SUPFAM" id="SSF54928">
    <property type="entry name" value="RNA-binding domain, RBD"/>
    <property type="match status" value="1"/>
</dbReference>
<dbReference type="OrthoDB" id="407442at2759"/>
<dbReference type="SMART" id="SM00360">
    <property type="entry name" value="RRM"/>
    <property type="match status" value="1"/>
</dbReference>
<name>A0A6A6D1F5_ZASCE</name>